<evidence type="ECO:0000256" key="5">
    <source>
        <dbReference type="ARBA" id="ARBA00023040"/>
    </source>
</evidence>
<comment type="subcellular location">
    <subcellularLocation>
        <location evidence="1">Cell membrane</location>
        <topology evidence="1">Multi-pass membrane protein</topology>
    </subcellularLocation>
</comment>
<dbReference type="InterPro" id="IPR017979">
    <property type="entry name" value="GPCR_3_CS"/>
</dbReference>
<dbReference type="PROSITE" id="PS50259">
    <property type="entry name" value="G_PROTEIN_RECEP_F3_4"/>
    <property type="match status" value="1"/>
</dbReference>
<accession>A0ABN9MHG2</accession>
<sequence length="117" mass="12963">MLGYLGLLAFISFIVAFLSRRLPDNFNEAKFITFSMLAFLSVWVSYIPASLSSQGKYVVAMEIFAIQSSTWEENCGDACTQVSFGIEYCDVAHKAGLSPMLVSANVSKIFVDRISIR</sequence>
<evidence type="ECO:0000256" key="8">
    <source>
        <dbReference type="ARBA" id="ARBA00023224"/>
    </source>
</evidence>
<keyword evidence="6 9" id="KW-0472">Membrane</keyword>
<protein>
    <recommendedName>
        <fullName evidence="11">G-protein coupled receptors family 3 profile domain-containing protein</fullName>
    </recommendedName>
</protein>
<proteinExistence type="predicted"/>
<dbReference type="InterPro" id="IPR017978">
    <property type="entry name" value="GPCR_3_C"/>
</dbReference>
<dbReference type="PANTHER" id="PTHR24061:SF0">
    <property type="entry name" value="C-FAMILY ODORANT RECEPTOR OLFCT1"/>
    <property type="match status" value="1"/>
</dbReference>
<keyword evidence="13" id="KW-1185">Reference proteome</keyword>
<feature type="signal peptide" evidence="10">
    <location>
        <begin position="1"/>
        <end position="16"/>
    </location>
</feature>
<feature type="domain" description="G-protein coupled receptors family 3 profile" evidence="11">
    <location>
        <begin position="1"/>
        <end position="88"/>
    </location>
</feature>
<keyword evidence="8" id="KW-0807">Transducer</keyword>
<evidence type="ECO:0000259" key="11">
    <source>
        <dbReference type="PROSITE" id="PS50259"/>
    </source>
</evidence>
<gene>
    <name evidence="12" type="ORF">RIMI_LOCUS21056890</name>
</gene>
<evidence type="ECO:0000256" key="6">
    <source>
        <dbReference type="ARBA" id="ARBA00023136"/>
    </source>
</evidence>
<dbReference type="Pfam" id="PF00003">
    <property type="entry name" value="7tm_3"/>
    <property type="match status" value="1"/>
</dbReference>
<keyword evidence="5" id="KW-0297">G-protein coupled receptor</keyword>
<keyword evidence="3 9" id="KW-0812">Transmembrane</keyword>
<keyword evidence="5" id="KW-0675">Receptor</keyword>
<reference evidence="12" key="1">
    <citation type="submission" date="2023-07" db="EMBL/GenBank/DDBJ databases">
        <authorList>
            <person name="Stuckert A."/>
        </authorList>
    </citation>
    <scope>NUCLEOTIDE SEQUENCE</scope>
</reference>
<keyword evidence="7" id="KW-0325">Glycoprotein</keyword>
<evidence type="ECO:0000256" key="7">
    <source>
        <dbReference type="ARBA" id="ARBA00023180"/>
    </source>
</evidence>
<feature type="chain" id="PRO_5045864841" description="G-protein coupled receptors family 3 profile domain-containing protein" evidence="10">
    <location>
        <begin position="17"/>
        <end position="117"/>
    </location>
</feature>
<dbReference type="Proteomes" id="UP001176940">
    <property type="component" value="Unassembled WGS sequence"/>
</dbReference>
<name>A0ABN9MHG2_9NEOB</name>
<feature type="transmembrane region" description="Helical" evidence="9">
    <location>
        <begin position="31"/>
        <end position="51"/>
    </location>
</feature>
<dbReference type="PROSITE" id="PS00981">
    <property type="entry name" value="G_PROTEIN_RECEP_F3_3"/>
    <property type="match status" value="1"/>
</dbReference>
<evidence type="ECO:0000256" key="3">
    <source>
        <dbReference type="ARBA" id="ARBA00022692"/>
    </source>
</evidence>
<dbReference type="InterPro" id="IPR000068">
    <property type="entry name" value="GPCR_3_Ca_sens_rcpt-rel"/>
</dbReference>
<evidence type="ECO:0000313" key="12">
    <source>
        <dbReference type="EMBL" id="CAJ0966218.1"/>
    </source>
</evidence>
<dbReference type="EMBL" id="CAUEEQ010072734">
    <property type="protein sequence ID" value="CAJ0966218.1"/>
    <property type="molecule type" value="Genomic_DNA"/>
</dbReference>
<dbReference type="PRINTS" id="PR00248">
    <property type="entry name" value="GPCRMGR"/>
</dbReference>
<evidence type="ECO:0000256" key="1">
    <source>
        <dbReference type="ARBA" id="ARBA00004651"/>
    </source>
</evidence>
<evidence type="ECO:0000256" key="9">
    <source>
        <dbReference type="SAM" id="Phobius"/>
    </source>
</evidence>
<organism evidence="12 13">
    <name type="scientific">Ranitomeya imitator</name>
    <name type="common">mimic poison frog</name>
    <dbReference type="NCBI Taxonomy" id="111125"/>
    <lineage>
        <taxon>Eukaryota</taxon>
        <taxon>Metazoa</taxon>
        <taxon>Chordata</taxon>
        <taxon>Craniata</taxon>
        <taxon>Vertebrata</taxon>
        <taxon>Euteleostomi</taxon>
        <taxon>Amphibia</taxon>
        <taxon>Batrachia</taxon>
        <taxon>Anura</taxon>
        <taxon>Neobatrachia</taxon>
        <taxon>Hyloidea</taxon>
        <taxon>Dendrobatidae</taxon>
        <taxon>Dendrobatinae</taxon>
        <taxon>Ranitomeya</taxon>
    </lineage>
</organism>
<evidence type="ECO:0000256" key="10">
    <source>
        <dbReference type="SAM" id="SignalP"/>
    </source>
</evidence>
<keyword evidence="4 9" id="KW-1133">Transmembrane helix</keyword>
<dbReference type="PANTHER" id="PTHR24061">
    <property type="entry name" value="CALCIUM-SENSING RECEPTOR-RELATED"/>
    <property type="match status" value="1"/>
</dbReference>
<evidence type="ECO:0000256" key="2">
    <source>
        <dbReference type="ARBA" id="ARBA00022475"/>
    </source>
</evidence>
<keyword evidence="2" id="KW-1003">Cell membrane</keyword>
<evidence type="ECO:0000256" key="4">
    <source>
        <dbReference type="ARBA" id="ARBA00022989"/>
    </source>
</evidence>
<dbReference type="InterPro" id="IPR000337">
    <property type="entry name" value="GPCR_3"/>
</dbReference>
<evidence type="ECO:0000313" key="13">
    <source>
        <dbReference type="Proteomes" id="UP001176940"/>
    </source>
</evidence>
<comment type="caution">
    <text evidence="12">The sequence shown here is derived from an EMBL/GenBank/DDBJ whole genome shotgun (WGS) entry which is preliminary data.</text>
</comment>
<keyword evidence="10" id="KW-0732">Signal</keyword>